<evidence type="ECO:0000256" key="3">
    <source>
        <dbReference type="ARBA" id="ARBA00016337"/>
    </source>
</evidence>
<organism evidence="13 14">
    <name type="scientific">Ollibium composti</name>
    <dbReference type="NCBI Taxonomy" id="2675109"/>
    <lineage>
        <taxon>Bacteria</taxon>
        <taxon>Pseudomonadati</taxon>
        <taxon>Pseudomonadota</taxon>
        <taxon>Alphaproteobacteria</taxon>
        <taxon>Hyphomicrobiales</taxon>
        <taxon>Phyllobacteriaceae</taxon>
        <taxon>Ollibium</taxon>
    </lineage>
</organism>
<evidence type="ECO:0000256" key="7">
    <source>
        <dbReference type="ARBA" id="ARBA00022827"/>
    </source>
</evidence>
<dbReference type="Pfam" id="PF02424">
    <property type="entry name" value="ApbE"/>
    <property type="match status" value="1"/>
</dbReference>
<dbReference type="GO" id="GO:0016740">
    <property type="term" value="F:transferase activity"/>
    <property type="evidence" value="ECO:0007669"/>
    <property type="project" value="UniProtKB-KW"/>
</dbReference>
<feature type="signal peptide" evidence="12">
    <location>
        <begin position="1"/>
        <end position="31"/>
    </location>
</feature>
<evidence type="ECO:0000256" key="4">
    <source>
        <dbReference type="ARBA" id="ARBA00022630"/>
    </source>
</evidence>
<protein>
    <recommendedName>
        <fullName evidence="3 11">FAD:protein FMN transferase</fullName>
        <ecNumber evidence="2 11">2.7.1.180</ecNumber>
    </recommendedName>
    <alternativeName>
        <fullName evidence="9 11">Flavin transferase</fullName>
    </alternativeName>
</protein>
<dbReference type="InterPro" id="IPR024932">
    <property type="entry name" value="ApbE"/>
</dbReference>
<dbReference type="RefSeq" id="WP_136359546.1">
    <property type="nucleotide sequence ID" value="NZ_SSNY01000011.1"/>
</dbReference>
<gene>
    <name evidence="13" type="ORF">E6C48_17925</name>
</gene>
<comment type="catalytic activity">
    <reaction evidence="10 11">
        <text>L-threonyl-[protein] + FAD = FMN-L-threonyl-[protein] + AMP + H(+)</text>
        <dbReference type="Rhea" id="RHEA:36847"/>
        <dbReference type="Rhea" id="RHEA-COMP:11060"/>
        <dbReference type="Rhea" id="RHEA-COMP:11061"/>
        <dbReference type="ChEBI" id="CHEBI:15378"/>
        <dbReference type="ChEBI" id="CHEBI:30013"/>
        <dbReference type="ChEBI" id="CHEBI:57692"/>
        <dbReference type="ChEBI" id="CHEBI:74257"/>
        <dbReference type="ChEBI" id="CHEBI:456215"/>
        <dbReference type="EC" id="2.7.1.180"/>
    </reaction>
</comment>
<dbReference type="SUPFAM" id="SSF143631">
    <property type="entry name" value="ApbE-like"/>
    <property type="match status" value="1"/>
</dbReference>
<accession>A0ABY2Q3V4</accession>
<keyword evidence="6 11" id="KW-0479">Metal-binding</keyword>
<evidence type="ECO:0000256" key="2">
    <source>
        <dbReference type="ARBA" id="ARBA00011955"/>
    </source>
</evidence>
<dbReference type="PROSITE" id="PS51318">
    <property type="entry name" value="TAT"/>
    <property type="match status" value="1"/>
</dbReference>
<dbReference type="PANTHER" id="PTHR30040:SF2">
    <property type="entry name" value="FAD:PROTEIN FMN TRANSFERASE"/>
    <property type="match status" value="1"/>
</dbReference>
<keyword evidence="8 11" id="KW-0460">Magnesium</keyword>
<comment type="cofactor">
    <cofactor evidence="1">
        <name>Mg(2+)</name>
        <dbReference type="ChEBI" id="CHEBI:18420"/>
    </cofactor>
</comment>
<dbReference type="EC" id="2.7.1.180" evidence="2 11"/>
<dbReference type="EMBL" id="SSNY01000011">
    <property type="protein sequence ID" value="THF55508.1"/>
    <property type="molecule type" value="Genomic_DNA"/>
</dbReference>
<comment type="similarity">
    <text evidence="11">Belongs to the ApbE family.</text>
</comment>
<dbReference type="Proteomes" id="UP000306441">
    <property type="component" value="Unassembled WGS sequence"/>
</dbReference>
<evidence type="ECO:0000256" key="5">
    <source>
        <dbReference type="ARBA" id="ARBA00022679"/>
    </source>
</evidence>
<comment type="caution">
    <text evidence="13">The sequence shown here is derived from an EMBL/GenBank/DDBJ whole genome shotgun (WGS) entry which is preliminary data.</text>
</comment>
<evidence type="ECO:0000256" key="12">
    <source>
        <dbReference type="SAM" id="SignalP"/>
    </source>
</evidence>
<evidence type="ECO:0000313" key="14">
    <source>
        <dbReference type="Proteomes" id="UP000306441"/>
    </source>
</evidence>
<dbReference type="PANTHER" id="PTHR30040">
    <property type="entry name" value="THIAMINE BIOSYNTHESIS LIPOPROTEIN APBE"/>
    <property type="match status" value="1"/>
</dbReference>
<keyword evidence="7 11" id="KW-0274">FAD</keyword>
<dbReference type="InterPro" id="IPR003374">
    <property type="entry name" value="ApbE-like_sf"/>
</dbReference>
<evidence type="ECO:0000256" key="9">
    <source>
        <dbReference type="ARBA" id="ARBA00031306"/>
    </source>
</evidence>
<evidence type="ECO:0000313" key="13">
    <source>
        <dbReference type="EMBL" id="THF55508.1"/>
    </source>
</evidence>
<proteinExistence type="inferred from homology"/>
<keyword evidence="14" id="KW-1185">Reference proteome</keyword>
<evidence type="ECO:0000256" key="10">
    <source>
        <dbReference type="ARBA" id="ARBA00048540"/>
    </source>
</evidence>
<keyword evidence="12" id="KW-0732">Signal</keyword>
<evidence type="ECO:0000256" key="11">
    <source>
        <dbReference type="PIRNR" id="PIRNR006268"/>
    </source>
</evidence>
<evidence type="ECO:0000256" key="8">
    <source>
        <dbReference type="ARBA" id="ARBA00022842"/>
    </source>
</evidence>
<evidence type="ECO:0000256" key="1">
    <source>
        <dbReference type="ARBA" id="ARBA00001946"/>
    </source>
</evidence>
<keyword evidence="5 11" id="KW-0808">Transferase</keyword>
<evidence type="ECO:0000256" key="6">
    <source>
        <dbReference type="ARBA" id="ARBA00022723"/>
    </source>
</evidence>
<name>A0ABY2Q3V4_9HYPH</name>
<reference evidence="13 14" key="1">
    <citation type="submission" date="2019-04" db="EMBL/GenBank/DDBJ databases">
        <title>Mesorhizobium composti sp. nov., isolated from compost.</title>
        <authorList>
            <person name="Lin S.-Y."/>
            <person name="Hameed A."/>
            <person name="Hsieh Y.-T."/>
            <person name="Young C.-C."/>
        </authorList>
    </citation>
    <scope>NUCLEOTIDE SEQUENCE [LARGE SCALE GENOMIC DNA]</scope>
    <source>
        <strain evidence="13 14">CC-YTH430</strain>
    </source>
</reference>
<feature type="chain" id="PRO_5045464084" description="FAD:protein FMN transferase" evidence="12">
    <location>
        <begin position="32"/>
        <end position="337"/>
    </location>
</feature>
<dbReference type="Gene3D" id="3.10.520.10">
    <property type="entry name" value="ApbE-like domains"/>
    <property type="match status" value="1"/>
</dbReference>
<keyword evidence="4 11" id="KW-0285">Flavoprotein</keyword>
<dbReference type="PIRSF" id="PIRSF006268">
    <property type="entry name" value="ApbE"/>
    <property type="match status" value="1"/>
</dbReference>
<sequence length="337" mass="36271">MMNARMTRRRMIGISAAAAGMVLLPPRGGAAAEAVTWQGEAMGAQASLIIHHPDRDKAERLVEATVAEVRRLERIFSLYREDSDLTLLNGQGFLVMPSPEMVDILRQSRAAWELTGGAFDPTVQPLWDLYRRHFSTPGASEAGPPSEAVAERVTRVGLDRIACSPDRIDLSVPGSALTLNGIAQGYVTDRVVDLLKAGGIERSMVDMGESRAIGSAPGNRPWRIGISDPLDKASILTVLDVEDRAVATSSPFGFCFDREGNFSHIIDPRSGATPQRHASVTVVAGQAALADALSTAFNLMDADAIAASVRMQAGVEAHVLSLRGEWTKFTAWDGRRL</sequence>
<dbReference type="InterPro" id="IPR006311">
    <property type="entry name" value="TAT_signal"/>
</dbReference>